<reference evidence="1 2" key="1">
    <citation type="journal article" date="2012" name="Genome Biol.">
        <title>Genome and low-iron response of an oceanic diatom adapted to chronic iron limitation.</title>
        <authorList>
            <person name="Lommer M."/>
            <person name="Specht M."/>
            <person name="Roy A.S."/>
            <person name="Kraemer L."/>
            <person name="Andreson R."/>
            <person name="Gutowska M.A."/>
            <person name="Wolf J."/>
            <person name="Bergner S.V."/>
            <person name="Schilhabel M.B."/>
            <person name="Klostermeier U.C."/>
            <person name="Beiko R.G."/>
            <person name="Rosenstiel P."/>
            <person name="Hippler M."/>
            <person name="Laroche J."/>
        </authorList>
    </citation>
    <scope>NUCLEOTIDE SEQUENCE [LARGE SCALE GENOMIC DNA]</scope>
    <source>
        <strain evidence="1 2">CCMP1005</strain>
    </source>
</reference>
<evidence type="ECO:0000313" key="1">
    <source>
        <dbReference type="EMBL" id="EJK72544.1"/>
    </source>
</evidence>
<evidence type="ECO:0000313" key="2">
    <source>
        <dbReference type="Proteomes" id="UP000266841"/>
    </source>
</evidence>
<organism evidence="1 2">
    <name type="scientific">Thalassiosira oceanica</name>
    <name type="common">Marine diatom</name>
    <dbReference type="NCBI Taxonomy" id="159749"/>
    <lineage>
        <taxon>Eukaryota</taxon>
        <taxon>Sar</taxon>
        <taxon>Stramenopiles</taxon>
        <taxon>Ochrophyta</taxon>
        <taxon>Bacillariophyta</taxon>
        <taxon>Coscinodiscophyceae</taxon>
        <taxon>Thalassiosirophycidae</taxon>
        <taxon>Thalassiosirales</taxon>
        <taxon>Thalassiosiraceae</taxon>
        <taxon>Thalassiosira</taxon>
    </lineage>
</organism>
<gene>
    <name evidence="1" type="ORF">THAOC_05914</name>
</gene>
<dbReference type="EMBL" id="AGNL01005672">
    <property type="protein sequence ID" value="EJK72544.1"/>
    <property type="molecule type" value="Genomic_DNA"/>
</dbReference>
<dbReference type="Proteomes" id="UP000266841">
    <property type="component" value="Unassembled WGS sequence"/>
</dbReference>
<protein>
    <submittedName>
        <fullName evidence="1">Uncharacterized protein</fullName>
    </submittedName>
</protein>
<sequence length="250" mass="27202">ACDVARARFGVEECDRAAHVELVRDVVHLLSRVRPGEGAEADAEADAEEATPDRRTMYVKLSMESTVYLPLLAESFPSAPWTLVYDDDAAHALRGPVTATGRGPCARSARRPSEALVRKGEEIGGAEALRSLSVHEVCAAYLSAGLDVAVREFEDGDRGMLISRSEDMDGGDGDGKAEAFLDRMKGHFGLEHHGAPALLKVWDLVSLSPVIVSNGGRGERDDLAEVERASELFMGESMDRLRRARRRKMV</sequence>
<name>K0T5Y9_THAOC</name>
<comment type="caution">
    <text evidence="1">The sequence shown here is derived from an EMBL/GenBank/DDBJ whole genome shotgun (WGS) entry which is preliminary data.</text>
</comment>
<keyword evidence="2" id="KW-1185">Reference proteome</keyword>
<feature type="non-terminal residue" evidence="1">
    <location>
        <position position="1"/>
    </location>
</feature>
<accession>K0T5Y9</accession>
<dbReference type="AlphaFoldDB" id="K0T5Y9"/>
<proteinExistence type="predicted"/>